<name>A0ABQ7J4X3_9APIC</name>
<comment type="caution">
    <text evidence="4">The sequence shown here is derived from an EMBL/GenBank/DDBJ whole genome shotgun (WGS) entry which is preliminary data.</text>
</comment>
<evidence type="ECO:0000256" key="1">
    <source>
        <dbReference type="ARBA" id="ARBA00022741"/>
    </source>
</evidence>
<reference evidence="4 5" key="1">
    <citation type="journal article" date="2020" name="bioRxiv">
        <title>Metabolic contributions of an alphaproteobacterial endosymbiont in the apicomplexan Cardiosporidium cionae.</title>
        <authorList>
            <person name="Hunter E.S."/>
            <person name="Paight C.J."/>
            <person name="Lane C.E."/>
        </authorList>
    </citation>
    <scope>NUCLEOTIDE SEQUENCE [LARGE SCALE GENOMIC DNA]</scope>
    <source>
        <strain evidence="4">ESH_2018</strain>
    </source>
</reference>
<dbReference type="SMART" id="SM00382">
    <property type="entry name" value="AAA"/>
    <property type="match status" value="1"/>
</dbReference>
<keyword evidence="5" id="KW-1185">Reference proteome</keyword>
<dbReference type="CDD" id="cd00009">
    <property type="entry name" value="AAA"/>
    <property type="match status" value="1"/>
</dbReference>
<keyword evidence="2" id="KW-0067">ATP-binding</keyword>
<evidence type="ECO:0000313" key="5">
    <source>
        <dbReference type="Proteomes" id="UP000823046"/>
    </source>
</evidence>
<proteinExistence type="predicted"/>
<keyword evidence="1" id="KW-0547">Nucleotide-binding</keyword>
<accession>A0ABQ7J4X3</accession>
<dbReference type="InterPro" id="IPR003593">
    <property type="entry name" value="AAA+_ATPase"/>
</dbReference>
<dbReference type="PANTHER" id="PTHR48103:SF2">
    <property type="entry name" value="MIDASIN"/>
    <property type="match status" value="1"/>
</dbReference>
<gene>
    <name evidence="4" type="ORF">IE077_001876</name>
</gene>
<sequence length="221" mass="24591">MGASPLDSAASHAQFVVTPSVRTHLRNLARILSGGRFPVLLEGPTSSGKTALVAFLCQLTGHKFVRINNHEHTDLQEYLGQHTTDETTGQLIFQEGILVQAARQGDWVVLDELNLAPSDVLEALNRLLDDNRELYIPETNTVIHAHEDFMIFATQNPAGGAYGGRKALSKAFRNRFIELFVDELPSNELEVILTQRCVVAPSRCASMLKVYEVLKERRMHS</sequence>
<protein>
    <submittedName>
        <fullName evidence="4">ATPase family associated with various cellular activities (AAA) subfamily protein</fullName>
    </submittedName>
</protein>
<evidence type="ECO:0000256" key="2">
    <source>
        <dbReference type="ARBA" id="ARBA00022840"/>
    </source>
</evidence>
<dbReference type="InterPro" id="IPR027417">
    <property type="entry name" value="P-loop_NTPase"/>
</dbReference>
<feature type="domain" description="AAA+ ATPase" evidence="3">
    <location>
        <begin position="35"/>
        <end position="186"/>
    </location>
</feature>
<feature type="non-terminal residue" evidence="4">
    <location>
        <position position="221"/>
    </location>
</feature>
<evidence type="ECO:0000313" key="4">
    <source>
        <dbReference type="EMBL" id="KAF8819023.1"/>
    </source>
</evidence>
<dbReference type="Pfam" id="PF07728">
    <property type="entry name" value="AAA_5"/>
    <property type="match status" value="1"/>
</dbReference>
<dbReference type="Proteomes" id="UP000823046">
    <property type="component" value="Unassembled WGS sequence"/>
</dbReference>
<dbReference type="SUPFAM" id="SSF52540">
    <property type="entry name" value="P-loop containing nucleoside triphosphate hydrolases"/>
    <property type="match status" value="1"/>
</dbReference>
<dbReference type="EMBL" id="JADAQX010001025">
    <property type="protein sequence ID" value="KAF8819023.1"/>
    <property type="molecule type" value="Genomic_DNA"/>
</dbReference>
<dbReference type="InterPro" id="IPR011704">
    <property type="entry name" value="ATPase_dyneun-rel_AAA"/>
</dbReference>
<dbReference type="PANTHER" id="PTHR48103">
    <property type="entry name" value="MIDASIN-RELATED"/>
    <property type="match status" value="1"/>
</dbReference>
<organism evidence="4 5">
    <name type="scientific">Cardiosporidium cionae</name>
    <dbReference type="NCBI Taxonomy" id="476202"/>
    <lineage>
        <taxon>Eukaryota</taxon>
        <taxon>Sar</taxon>
        <taxon>Alveolata</taxon>
        <taxon>Apicomplexa</taxon>
        <taxon>Aconoidasida</taxon>
        <taxon>Nephromycida</taxon>
        <taxon>Cardiosporidium</taxon>
    </lineage>
</organism>
<dbReference type="Gene3D" id="3.40.50.300">
    <property type="entry name" value="P-loop containing nucleotide triphosphate hydrolases"/>
    <property type="match status" value="1"/>
</dbReference>
<evidence type="ECO:0000259" key="3">
    <source>
        <dbReference type="SMART" id="SM00382"/>
    </source>
</evidence>